<protein>
    <submittedName>
        <fullName evidence="1">Uncharacterized protein</fullName>
    </submittedName>
</protein>
<sequence length="77" mass="8361">MNEALAVGSLAYDIRTKRVGEVMEEYGTRYMLRPVHGGCEWDVLREHVRPATTADRLSAALAERNANSGRGGGGAWG</sequence>
<comment type="caution">
    <text evidence="1">The sequence shown here is derived from an EMBL/GenBank/DDBJ whole genome shotgun (WGS) entry which is preliminary data.</text>
</comment>
<evidence type="ECO:0000313" key="1">
    <source>
        <dbReference type="EMBL" id="MQT02578.1"/>
    </source>
</evidence>
<dbReference type="AlphaFoldDB" id="A0A646KKK2"/>
<organism evidence="1 2">
    <name type="scientific">Streptomyces jumonjinensis</name>
    <dbReference type="NCBI Taxonomy" id="1945"/>
    <lineage>
        <taxon>Bacteria</taxon>
        <taxon>Bacillati</taxon>
        <taxon>Actinomycetota</taxon>
        <taxon>Actinomycetes</taxon>
        <taxon>Kitasatosporales</taxon>
        <taxon>Streptomycetaceae</taxon>
        <taxon>Streptomyces</taxon>
    </lineage>
</organism>
<keyword evidence="2" id="KW-1185">Reference proteome</keyword>
<name>A0A646KKK2_STRJU</name>
<dbReference type="EMBL" id="VCLA01000156">
    <property type="protein sequence ID" value="MQT02578.1"/>
    <property type="molecule type" value="Genomic_DNA"/>
</dbReference>
<dbReference type="Proteomes" id="UP000419138">
    <property type="component" value="Unassembled WGS sequence"/>
</dbReference>
<gene>
    <name evidence="1" type="ORF">FF041_20975</name>
</gene>
<proteinExistence type="predicted"/>
<accession>A0A646KKK2</accession>
<dbReference type="OrthoDB" id="3855669at2"/>
<evidence type="ECO:0000313" key="2">
    <source>
        <dbReference type="Proteomes" id="UP000419138"/>
    </source>
</evidence>
<reference evidence="1 2" key="1">
    <citation type="submission" date="2019-05" db="EMBL/GenBank/DDBJ databases">
        <title>Comparative genomics and metabolomics analyses of clavulanic acid producing Streptomyces species provides insight into specialized metabolism and evolution of beta-lactam biosynthetic gene clusters.</title>
        <authorList>
            <person name="Moore M.A."/>
            <person name="Cruz-Morales P."/>
            <person name="Barona Gomez F."/>
            <person name="Kapil T."/>
        </authorList>
    </citation>
    <scope>NUCLEOTIDE SEQUENCE [LARGE SCALE GENOMIC DNA]</scope>
    <source>
        <strain evidence="1 2">NRRL 5741</strain>
    </source>
</reference>
<dbReference type="RefSeq" id="WP_153524181.1">
    <property type="nucleotide sequence ID" value="NZ_VCLA01000156.1"/>
</dbReference>